<evidence type="ECO:0000313" key="6">
    <source>
        <dbReference type="Proteomes" id="UP000014113"/>
    </source>
</evidence>
<comment type="catalytic activity">
    <reaction evidence="4">
        <text>a 2'-deoxyadenosine in DNA + S-adenosyl-L-methionine = an N(6)-methyl-2'-deoxyadenosine in DNA + S-adenosyl-L-homocysteine + H(+)</text>
        <dbReference type="Rhea" id="RHEA:15197"/>
        <dbReference type="Rhea" id="RHEA-COMP:12418"/>
        <dbReference type="Rhea" id="RHEA-COMP:12419"/>
        <dbReference type="ChEBI" id="CHEBI:15378"/>
        <dbReference type="ChEBI" id="CHEBI:57856"/>
        <dbReference type="ChEBI" id="CHEBI:59789"/>
        <dbReference type="ChEBI" id="CHEBI:90615"/>
        <dbReference type="ChEBI" id="CHEBI:90616"/>
        <dbReference type="EC" id="2.1.1.72"/>
    </reaction>
</comment>
<comment type="caution">
    <text evidence="5">The sequence shown here is derived from an EMBL/GenBank/DDBJ whole genome shotgun (WGS) entry which is preliminary data.</text>
</comment>
<dbReference type="InterPro" id="IPR050953">
    <property type="entry name" value="N4_N6_ade-DNA_methylase"/>
</dbReference>
<proteinExistence type="predicted"/>
<evidence type="ECO:0000256" key="1">
    <source>
        <dbReference type="ARBA" id="ARBA00011900"/>
    </source>
</evidence>
<gene>
    <name evidence="5" type="ORF">I568_01724</name>
</gene>
<dbReference type="RefSeq" id="WP_016183246.1">
    <property type="nucleotide sequence ID" value="NZ_JXKI01000001.1"/>
</dbReference>
<dbReference type="PANTHER" id="PTHR33841">
    <property type="entry name" value="DNA METHYLTRANSFERASE YEEA-RELATED"/>
    <property type="match status" value="1"/>
</dbReference>
<dbReference type="SUPFAM" id="SSF53335">
    <property type="entry name" value="S-adenosyl-L-methionine-dependent methyltransferases"/>
    <property type="match status" value="1"/>
</dbReference>
<dbReference type="EMBL" id="ASWJ01000008">
    <property type="protein sequence ID" value="EOW80547.1"/>
    <property type="molecule type" value="Genomic_DNA"/>
</dbReference>
<evidence type="ECO:0000256" key="2">
    <source>
        <dbReference type="ARBA" id="ARBA00022603"/>
    </source>
</evidence>
<evidence type="ECO:0000256" key="4">
    <source>
        <dbReference type="ARBA" id="ARBA00047942"/>
    </source>
</evidence>
<evidence type="ECO:0000313" key="5">
    <source>
        <dbReference type="EMBL" id="EOW80547.1"/>
    </source>
</evidence>
<dbReference type="EC" id="2.1.1.72" evidence="1"/>
<dbReference type="GO" id="GO:0009007">
    <property type="term" value="F:site-specific DNA-methyltransferase (adenine-specific) activity"/>
    <property type="evidence" value="ECO:0007669"/>
    <property type="project" value="UniProtKB-EC"/>
</dbReference>
<dbReference type="InterPro" id="IPR029063">
    <property type="entry name" value="SAM-dependent_MTases_sf"/>
</dbReference>
<protein>
    <recommendedName>
        <fullName evidence="1">site-specific DNA-methyltransferase (adenine-specific)</fullName>
        <ecNumber evidence="1">2.1.1.72</ecNumber>
    </recommendedName>
</protein>
<organism evidence="5 6">
    <name type="scientific">Enterococcus columbae DSM 7374 = ATCC 51263</name>
    <dbReference type="NCBI Taxonomy" id="1121865"/>
    <lineage>
        <taxon>Bacteria</taxon>
        <taxon>Bacillati</taxon>
        <taxon>Bacillota</taxon>
        <taxon>Bacilli</taxon>
        <taxon>Lactobacillales</taxon>
        <taxon>Enterococcaceae</taxon>
        <taxon>Enterococcus</taxon>
    </lineage>
</organism>
<keyword evidence="3" id="KW-0808">Transferase</keyword>
<sequence>MNESLIKNKTRVQRHGEVFTPDWIIEKMLAIPEITEKLKNIDATFLEPSCGEGNFLVAILEKKLSYLYSSKKNWENKALRVLASIYAIELLSDNVITARWRMADVMLENYKQVYQKEASERTDFYKSVQCILTTNIVHGNTLTRKTDSGEEIIFSQWKIIDEQNDTVKRIPFIYSSLFKDKPTIEEYYHSPAVQLDLFAEEESITKKEYKIVPFKKIYEEKLVDENSDSND</sequence>
<dbReference type="Gene3D" id="3.40.50.150">
    <property type="entry name" value="Vaccinia Virus protein VP39"/>
    <property type="match status" value="1"/>
</dbReference>
<evidence type="ECO:0000256" key="3">
    <source>
        <dbReference type="ARBA" id="ARBA00022679"/>
    </source>
</evidence>
<keyword evidence="6" id="KW-1185">Reference proteome</keyword>
<dbReference type="Proteomes" id="UP000014113">
    <property type="component" value="Unassembled WGS sequence"/>
</dbReference>
<reference evidence="5 6" key="1">
    <citation type="submission" date="2013-03" db="EMBL/GenBank/DDBJ databases">
        <title>The Genome Sequence of Enterococcus columbae ATCC_51263 (PacBio/Illumina hybrid assembly).</title>
        <authorList>
            <consortium name="The Broad Institute Genomics Platform"/>
            <consortium name="The Broad Institute Genome Sequencing Center for Infectious Disease"/>
            <person name="Earl A."/>
            <person name="Russ C."/>
            <person name="Gilmore M."/>
            <person name="Surin D."/>
            <person name="Walker B."/>
            <person name="Young S."/>
            <person name="Zeng Q."/>
            <person name="Gargeya S."/>
            <person name="Fitzgerald M."/>
            <person name="Haas B."/>
            <person name="Abouelleil A."/>
            <person name="Allen A.W."/>
            <person name="Alvarado L."/>
            <person name="Arachchi H.M."/>
            <person name="Berlin A.M."/>
            <person name="Chapman S.B."/>
            <person name="Gainer-Dewar J."/>
            <person name="Goldberg J."/>
            <person name="Griggs A."/>
            <person name="Gujja S."/>
            <person name="Hansen M."/>
            <person name="Howarth C."/>
            <person name="Imamovic A."/>
            <person name="Ireland A."/>
            <person name="Larimer J."/>
            <person name="McCowan C."/>
            <person name="Murphy C."/>
            <person name="Pearson M."/>
            <person name="Poon T.W."/>
            <person name="Priest M."/>
            <person name="Roberts A."/>
            <person name="Saif S."/>
            <person name="Shea T."/>
            <person name="Sisk P."/>
            <person name="Sykes S."/>
            <person name="Wortman J."/>
            <person name="Nusbaum C."/>
            <person name="Birren B."/>
        </authorList>
    </citation>
    <scope>NUCLEOTIDE SEQUENCE [LARGE SCALE GENOMIC DNA]</scope>
    <source>
        <strain evidence="5 6">ATCC 51263</strain>
    </source>
</reference>
<dbReference type="PANTHER" id="PTHR33841:SF1">
    <property type="entry name" value="DNA METHYLTRANSFERASE A"/>
    <property type="match status" value="1"/>
</dbReference>
<dbReference type="PRINTS" id="PR00507">
    <property type="entry name" value="N12N6MTFRASE"/>
</dbReference>
<dbReference type="OrthoDB" id="9815272at2"/>
<dbReference type="PATRIC" id="fig|1121865.3.peg.1074"/>
<dbReference type="STRING" id="1121865.OMW_01104"/>
<dbReference type="GO" id="GO:0032259">
    <property type="term" value="P:methylation"/>
    <property type="evidence" value="ECO:0007669"/>
    <property type="project" value="UniProtKB-KW"/>
</dbReference>
<accession>S1MUN1</accession>
<dbReference type="AlphaFoldDB" id="S1MUN1"/>
<dbReference type="eggNOG" id="COG0286">
    <property type="taxonomic scope" value="Bacteria"/>
</dbReference>
<keyword evidence="2" id="KW-0489">Methyltransferase</keyword>
<name>S1MUN1_9ENTE</name>